<feature type="domain" description="Thiamine phosphate synthase/TenI" evidence="3">
    <location>
        <begin position="22"/>
        <end position="198"/>
    </location>
</feature>
<dbReference type="AlphaFoldDB" id="A0A917C1W5"/>
<comment type="caution">
    <text evidence="4">The sequence shown here is derived from an EMBL/GenBank/DDBJ whole genome shotgun (WGS) entry which is preliminary data.</text>
</comment>
<evidence type="ECO:0000256" key="1">
    <source>
        <dbReference type="ARBA" id="ARBA00004948"/>
    </source>
</evidence>
<dbReference type="InterPro" id="IPR013785">
    <property type="entry name" value="Aldolase_TIM"/>
</dbReference>
<organism evidence="4 5">
    <name type="scientific">Azorhizobium oxalatiphilum</name>
    <dbReference type="NCBI Taxonomy" id="980631"/>
    <lineage>
        <taxon>Bacteria</taxon>
        <taxon>Pseudomonadati</taxon>
        <taxon>Pseudomonadota</taxon>
        <taxon>Alphaproteobacteria</taxon>
        <taxon>Hyphomicrobiales</taxon>
        <taxon>Xanthobacteraceae</taxon>
        <taxon>Azorhizobium</taxon>
    </lineage>
</organism>
<reference evidence="4" key="1">
    <citation type="journal article" date="2014" name="Int. J. Syst. Evol. Microbiol.">
        <title>Complete genome sequence of Corynebacterium casei LMG S-19264T (=DSM 44701T), isolated from a smear-ripened cheese.</title>
        <authorList>
            <consortium name="US DOE Joint Genome Institute (JGI-PGF)"/>
            <person name="Walter F."/>
            <person name="Albersmeier A."/>
            <person name="Kalinowski J."/>
            <person name="Ruckert C."/>
        </authorList>
    </citation>
    <scope>NUCLEOTIDE SEQUENCE</scope>
    <source>
        <strain evidence="4">CCM 7897</strain>
    </source>
</reference>
<dbReference type="GO" id="GO:0005737">
    <property type="term" value="C:cytoplasm"/>
    <property type="evidence" value="ECO:0007669"/>
    <property type="project" value="TreeGrafter"/>
</dbReference>
<dbReference type="PANTHER" id="PTHR20857:SF15">
    <property type="entry name" value="THIAMINE-PHOSPHATE SYNTHASE"/>
    <property type="match status" value="1"/>
</dbReference>
<reference evidence="4" key="2">
    <citation type="submission" date="2020-09" db="EMBL/GenBank/DDBJ databases">
        <authorList>
            <person name="Sun Q."/>
            <person name="Sedlacek I."/>
        </authorList>
    </citation>
    <scope>NUCLEOTIDE SEQUENCE</scope>
    <source>
        <strain evidence="4">CCM 7897</strain>
    </source>
</reference>
<comment type="pathway">
    <text evidence="1">Cofactor biosynthesis; thiamine diphosphate biosynthesis.</text>
</comment>
<sequence length="217" mass="22272">MHPHFVHLCPQSPLMLPSPPILLITDRAQARGDLASILDAAFGAGLRWASVREKDLPEAEQLALVRRLLPIARTHGARLTLHGTPALAAEAGVDGVHLASGSDAREARALLGPGALVGLSIHSEAEVRAAPPEANYLIAAPAFATASKPGYGPALGHDGLARFARSTLLPVLALGGIDAEAMRICHKSGVSGVAVMGGVMRAADPAAEARGLLAAWG</sequence>
<proteinExistence type="predicted"/>
<dbReference type="Gene3D" id="3.20.20.70">
    <property type="entry name" value="Aldolase class I"/>
    <property type="match status" value="1"/>
</dbReference>
<evidence type="ECO:0000313" key="5">
    <source>
        <dbReference type="Proteomes" id="UP000606044"/>
    </source>
</evidence>
<gene>
    <name evidence="4" type="primary">thiE</name>
    <name evidence="4" type="ORF">GCM10007301_27060</name>
</gene>
<dbReference type="GO" id="GO:0004789">
    <property type="term" value="F:thiamine-phosphate diphosphorylase activity"/>
    <property type="evidence" value="ECO:0007669"/>
    <property type="project" value="TreeGrafter"/>
</dbReference>
<dbReference type="Proteomes" id="UP000606044">
    <property type="component" value="Unassembled WGS sequence"/>
</dbReference>
<evidence type="ECO:0000313" key="4">
    <source>
        <dbReference type="EMBL" id="GGF65950.1"/>
    </source>
</evidence>
<dbReference type="Pfam" id="PF02581">
    <property type="entry name" value="TMP-TENI"/>
    <property type="match status" value="1"/>
</dbReference>
<dbReference type="PANTHER" id="PTHR20857">
    <property type="entry name" value="THIAMINE-PHOSPHATE PYROPHOSPHORYLASE"/>
    <property type="match status" value="1"/>
</dbReference>
<evidence type="ECO:0000259" key="3">
    <source>
        <dbReference type="Pfam" id="PF02581"/>
    </source>
</evidence>
<dbReference type="EMBL" id="BMCT01000003">
    <property type="protein sequence ID" value="GGF65950.1"/>
    <property type="molecule type" value="Genomic_DNA"/>
</dbReference>
<dbReference type="SUPFAM" id="SSF51391">
    <property type="entry name" value="Thiamin phosphate synthase"/>
    <property type="match status" value="1"/>
</dbReference>
<evidence type="ECO:0000256" key="2">
    <source>
        <dbReference type="ARBA" id="ARBA00022977"/>
    </source>
</evidence>
<dbReference type="GO" id="GO:0009228">
    <property type="term" value="P:thiamine biosynthetic process"/>
    <property type="evidence" value="ECO:0007669"/>
    <property type="project" value="UniProtKB-KW"/>
</dbReference>
<dbReference type="CDD" id="cd00564">
    <property type="entry name" value="TMP_TenI"/>
    <property type="match status" value="1"/>
</dbReference>
<name>A0A917C1W5_9HYPH</name>
<accession>A0A917C1W5</accession>
<dbReference type="InterPro" id="IPR036206">
    <property type="entry name" value="ThiamineP_synth_sf"/>
</dbReference>
<keyword evidence="2" id="KW-0784">Thiamine biosynthesis</keyword>
<keyword evidence="5" id="KW-1185">Reference proteome</keyword>
<dbReference type="InterPro" id="IPR022998">
    <property type="entry name" value="ThiamineP_synth_TenI"/>
</dbReference>
<protein>
    <submittedName>
        <fullName evidence="4">Thiamine-phosphate synthase</fullName>
    </submittedName>
</protein>